<reference evidence="1 2" key="1">
    <citation type="submission" date="2012-08" db="EMBL/GenBank/DDBJ databases">
        <title>Oryza genome evolution.</title>
        <authorList>
            <person name="Wing R.A."/>
        </authorList>
    </citation>
    <scope>NUCLEOTIDE SEQUENCE</scope>
</reference>
<dbReference type="AlphaFoldDB" id="A0A0D9WVE6"/>
<accession>A0A0D9WVE6</accession>
<dbReference type="Gramene" id="LPERR07G02510.1">
    <property type="protein sequence ID" value="LPERR07G02510.1"/>
    <property type="gene ID" value="LPERR07G02510"/>
</dbReference>
<dbReference type="HOGENOM" id="CLU_1206327_0_0_1"/>
<reference evidence="1" key="3">
    <citation type="submission" date="2015-04" db="UniProtKB">
        <authorList>
            <consortium name="EnsemblPlants"/>
        </authorList>
    </citation>
    <scope>IDENTIFICATION</scope>
</reference>
<protein>
    <submittedName>
        <fullName evidence="1">Uncharacterized protein</fullName>
    </submittedName>
</protein>
<proteinExistence type="predicted"/>
<dbReference type="Proteomes" id="UP000032180">
    <property type="component" value="Chromosome 7"/>
</dbReference>
<name>A0A0D9WVE6_9ORYZ</name>
<reference evidence="2" key="2">
    <citation type="submission" date="2013-12" db="EMBL/GenBank/DDBJ databases">
        <authorList>
            <person name="Yu Y."/>
            <person name="Lee S."/>
            <person name="de Baynast K."/>
            <person name="Wissotski M."/>
            <person name="Liu L."/>
            <person name="Talag J."/>
            <person name="Goicoechea J."/>
            <person name="Angelova A."/>
            <person name="Jetty R."/>
            <person name="Kudrna D."/>
            <person name="Golser W."/>
            <person name="Rivera L."/>
            <person name="Zhang J."/>
            <person name="Wing R."/>
        </authorList>
    </citation>
    <scope>NUCLEOTIDE SEQUENCE</scope>
</reference>
<dbReference type="EnsemblPlants" id="LPERR07G02510.1">
    <property type="protein sequence ID" value="LPERR07G02510.1"/>
    <property type="gene ID" value="LPERR07G02510"/>
</dbReference>
<evidence type="ECO:0000313" key="2">
    <source>
        <dbReference type="Proteomes" id="UP000032180"/>
    </source>
</evidence>
<evidence type="ECO:0000313" key="1">
    <source>
        <dbReference type="EnsemblPlants" id="LPERR07G02510.1"/>
    </source>
</evidence>
<keyword evidence="2" id="KW-1185">Reference proteome</keyword>
<sequence length="230" mass="25806">MSRDWESARIPHLHPNHIFPLWLRKDATVEIAAAAVSSAAAAPVPRLGRHLAAALSSSPPPRPPPASRPCPACASRWTRFCRGSAKVEHQWNIIAPNTEADSLKTLLYKMKNFNESKRSLVDLVQNTEVQLEFFGKWMDDYMKGSAMFKKARTNHKKVLPELDEGLDGYEKTPGSMFHKGLDDREKTATMSEGRVTLRKFLLWRHLELGESVEAHLKQNAVTLKKGAKGV</sequence>
<organism evidence="1 2">
    <name type="scientific">Leersia perrieri</name>
    <dbReference type="NCBI Taxonomy" id="77586"/>
    <lineage>
        <taxon>Eukaryota</taxon>
        <taxon>Viridiplantae</taxon>
        <taxon>Streptophyta</taxon>
        <taxon>Embryophyta</taxon>
        <taxon>Tracheophyta</taxon>
        <taxon>Spermatophyta</taxon>
        <taxon>Magnoliopsida</taxon>
        <taxon>Liliopsida</taxon>
        <taxon>Poales</taxon>
        <taxon>Poaceae</taxon>
        <taxon>BOP clade</taxon>
        <taxon>Oryzoideae</taxon>
        <taxon>Oryzeae</taxon>
        <taxon>Oryzinae</taxon>
        <taxon>Leersia</taxon>
    </lineage>
</organism>